<dbReference type="AlphaFoldDB" id="A0A151CJ59"/>
<feature type="transmembrane region" description="Helical" evidence="1">
    <location>
        <begin position="38"/>
        <end position="60"/>
    </location>
</feature>
<keyword evidence="1" id="KW-0472">Membrane</keyword>
<dbReference type="STRING" id="1630136.AS592_10780"/>
<dbReference type="Proteomes" id="UP000075359">
    <property type="component" value="Unassembled WGS sequence"/>
</dbReference>
<feature type="transmembrane region" description="Helical" evidence="1">
    <location>
        <begin position="7"/>
        <end position="32"/>
    </location>
</feature>
<keyword evidence="3" id="KW-1185">Reference proteome</keyword>
<keyword evidence="1" id="KW-1133">Transmembrane helix</keyword>
<keyword evidence="1" id="KW-0812">Transmembrane</keyword>
<evidence type="ECO:0000313" key="3">
    <source>
        <dbReference type="Proteomes" id="UP000075359"/>
    </source>
</evidence>
<dbReference type="RefSeq" id="WP_067328526.1">
    <property type="nucleotide sequence ID" value="NZ_LNKT01000001.1"/>
</dbReference>
<dbReference type="EMBL" id="LNKT01000001">
    <property type="protein sequence ID" value="KYJ87578.1"/>
    <property type="molecule type" value="Genomic_DNA"/>
</dbReference>
<comment type="caution">
    <text evidence="2">The sequence shown here is derived from an EMBL/GenBank/DDBJ whole genome shotgun (WGS) entry which is preliminary data.</text>
</comment>
<protein>
    <submittedName>
        <fullName evidence="2">Uncharacterized protein</fullName>
    </submittedName>
</protein>
<dbReference type="OrthoDB" id="5340234at2"/>
<name>A0A151CJ59_9BACT</name>
<proteinExistence type="predicted"/>
<evidence type="ECO:0000256" key="1">
    <source>
        <dbReference type="SAM" id="Phobius"/>
    </source>
</evidence>
<gene>
    <name evidence="2" type="ORF">AS592_10780</name>
</gene>
<accession>A0A151CJ59</accession>
<sequence>MRLTDKTLGFVINFLLGVAWAFVVIGAVSSFFSFYHTSILFAVVSGLIGALPGLVAILLLEHIITSKEKLAELKKQTFLLEKVLLNAEKKEA</sequence>
<evidence type="ECO:0000313" key="2">
    <source>
        <dbReference type="EMBL" id="KYJ87578.1"/>
    </source>
</evidence>
<reference evidence="2 3" key="1">
    <citation type="submission" date="2015-11" db="EMBL/GenBank/DDBJ databases">
        <title>Draft genome of Sulfurovum riftiae 1812E, a member of the Epsilonproteobacteria isolated from the tube of the deep-sea hydrothermal vent tubewom Riftia pachyptila.</title>
        <authorList>
            <person name="Vetriani C."/>
            <person name="Giovannelli D."/>
        </authorList>
    </citation>
    <scope>NUCLEOTIDE SEQUENCE [LARGE SCALE GENOMIC DNA]</scope>
    <source>
        <strain evidence="2 3">1812E</strain>
    </source>
</reference>
<organism evidence="2 3">
    <name type="scientific">Sulfurovum riftiae</name>
    <dbReference type="NCBI Taxonomy" id="1630136"/>
    <lineage>
        <taxon>Bacteria</taxon>
        <taxon>Pseudomonadati</taxon>
        <taxon>Campylobacterota</taxon>
        <taxon>Epsilonproteobacteria</taxon>
        <taxon>Campylobacterales</taxon>
        <taxon>Sulfurovaceae</taxon>
        <taxon>Sulfurovum</taxon>
    </lineage>
</organism>